<name>A0ABS7RZ49_9ENTR</name>
<proteinExistence type="predicted"/>
<keyword evidence="2" id="KW-1185">Reference proteome</keyword>
<organism evidence="1 2">
    <name type="scientific">Leclercia barmai</name>
    <dbReference type="NCBI Taxonomy" id="2785629"/>
    <lineage>
        <taxon>Bacteria</taxon>
        <taxon>Pseudomonadati</taxon>
        <taxon>Pseudomonadota</taxon>
        <taxon>Gammaproteobacteria</taxon>
        <taxon>Enterobacterales</taxon>
        <taxon>Enterobacteriaceae</taxon>
        <taxon>Leclercia</taxon>
    </lineage>
</organism>
<comment type="caution">
    <text evidence="1">The sequence shown here is derived from an EMBL/GenBank/DDBJ whole genome shotgun (WGS) entry which is preliminary data.</text>
</comment>
<accession>A0ABS7RZ49</accession>
<dbReference type="RefSeq" id="WP_223075268.1">
    <property type="nucleotide sequence ID" value="NZ_JADMNK010000010.1"/>
</dbReference>
<reference evidence="1 2" key="1">
    <citation type="submission" date="2020-11" db="EMBL/GenBank/DDBJ databases">
        <title>Draft Genome of Enterobacter sp. strain EMC7.</title>
        <authorList>
            <person name="Barman P."/>
            <person name="Sinha S."/>
            <person name="Sen S."/>
            <person name="Chakraborty R."/>
        </authorList>
    </citation>
    <scope>NUCLEOTIDE SEQUENCE [LARGE SCALE GENOMIC DNA]</scope>
    <source>
        <strain evidence="1 2">EMC7</strain>
    </source>
</reference>
<dbReference type="EMBL" id="JADMNK010000010">
    <property type="protein sequence ID" value="MBZ0059594.1"/>
    <property type="molecule type" value="Genomic_DNA"/>
</dbReference>
<sequence>MMRHASKPMKLVFSVNLVDPDHENNLMPMKTRALVQVSVTGTIADHGVIFTDMDAAHAQETPPKMFEIIENLFPMIGDIMQGVRSGKLKPDTQSVNIYDSDVSETIKPHKLDS</sequence>
<dbReference type="Proteomes" id="UP000706580">
    <property type="component" value="Unassembled WGS sequence"/>
</dbReference>
<evidence type="ECO:0000313" key="2">
    <source>
        <dbReference type="Proteomes" id="UP000706580"/>
    </source>
</evidence>
<protein>
    <submittedName>
        <fullName evidence="1">Uncharacterized protein</fullName>
    </submittedName>
</protein>
<gene>
    <name evidence="1" type="ORF">ITX56_17645</name>
</gene>
<evidence type="ECO:0000313" key="1">
    <source>
        <dbReference type="EMBL" id="MBZ0059594.1"/>
    </source>
</evidence>